<dbReference type="FunFam" id="3.40.50.2300:FF:000050">
    <property type="entry name" value="Response regulator receiver"/>
    <property type="match status" value="1"/>
</dbReference>
<dbReference type="GO" id="GO:0000160">
    <property type="term" value="P:phosphorelay signal transduction system"/>
    <property type="evidence" value="ECO:0007669"/>
    <property type="project" value="UniProtKB-KW"/>
</dbReference>
<comment type="function">
    <text evidence="9">Member of the two-component regulatory system PdtaR/PdtaS. This two-component system plays an essential role in mycobacterial adaptation to poor nutrient conditions. PdtaR probably acts at the level of transcriptional antitermination rather than transcriptional initiation.</text>
</comment>
<evidence type="ECO:0000256" key="1">
    <source>
        <dbReference type="ARBA" id="ARBA00004496"/>
    </source>
</evidence>
<dbReference type="Gene3D" id="1.10.10.10">
    <property type="entry name" value="Winged helix-like DNA-binding domain superfamily/Winged helix DNA-binding domain"/>
    <property type="match status" value="1"/>
</dbReference>
<evidence type="ECO:0000256" key="12">
    <source>
        <dbReference type="PROSITE-ProRule" id="PRU00169"/>
    </source>
</evidence>
<feature type="domain" description="Response regulatory" evidence="13">
    <location>
        <begin position="6"/>
        <end position="120"/>
    </location>
</feature>
<protein>
    <recommendedName>
        <fullName evidence="11">Transcriptional regulatory protein PdtaR</fullName>
    </recommendedName>
</protein>
<evidence type="ECO:0000256" key="11">
    <source>
        <dbReference type="ARBA" id="ARBA00071182"/>
    </source>
</evidence>
<dbReference type="GO" id="GO:0005737">
    <property type="term" value="C:cytoplasm"/>
    <property type="evidence" value="ECO:0007669"/>
    <property type="project" value="UniProtKB-SubCell"/>
</dbReference>
<comment type="function">
    <text evidence="10">In addition, the PdtaR/PdtaS two-component system controls copper and nitric oxide (NO) resistance downstream of the intramembrane protease Rip1. This coupled Rip1/PdtaS/PdtaR circuit controls NO resistance and acute lung infection in mice by relieving PdtaR/PdtaS-mediated repression of isonitrile chalkophore biosynthesis. Two signals are required to fully inactivate the PdtaR/PdtaS system and mediate NO resistance: a cytoplasmic inhibitory signal through the PdtaS kinase mediated by direct sensing of NO and the production of PPE1-5', an NO-induced small RNA, to sequester PdtaR.</text>
</comment>
<dbReference type="PROSITE" id="PS50110">
    <property type="entry name" value="RESPONSE_REGULATORY"/>
    <property type="match status" value="1"/>
</dbReference>
<dbReference type="PANTHER" id="PTHR43367">
    <property type="match status" value="1"/>
</dbReference>
<keyword evidence="3 12" id="KW-0597">Phosphoprotein</keyword>
<dbReference type="InterPro" id="IPR011006">
    <property type="entry name" value="CheY-like_superfamily"/>
</dbReference>
<dbReference type="InterPro" id="IPR005561">
    <property type="entry name" value="ANTAR"/>
</dbReference>
<evidence type="ECO:0000256" key="10">
    <source>
        <dbReference type="ARBA" id="ARBA00059282"/>
    </source>
</evidence>
<keyword evidence="8" id="KW-0804">Transcription</keyword>
<evidence type="ECO:0000256" key="9">
    <source>
        <dbReference type="ARBA" id="ARBA00055952"/>
    </source>
</evidence>
<dbReference type="FunFam" id="1.10.10.10:FF:000157">
    <property type="entry name" value="Response regulator receiver"/>
    <property type="match status" value="1"/>
</dbReference>
<sequence>MTAPRRVLIAEDEALIRLDLAEMLTEEGFEVVGEAGDGEQAVALAQELRPDLVILDVKMPKKDGIDAAAEIVTAQIAPVVILTAFSQRDLIERARDAGAMAYLVKPFSKSDLLPAIELAVARYAETAALREEVADITQRLEARKIIDRAKGLLMTHQKMTEPEAFRWIQRTAMDRRTSMQAVATAVLEGLAAKS</sequence>
<dbReference type="PIRSF" id="PIRSF036382">
    <property type="entry name" value="RR_antiterm"/>
    <property type="match status" value="1"/>
</dbReference>
<dbReference type="GO" id="GO:0031564">
    <property type="term" value="P:transcription antitermination"/>
    <property type="evidence" value="ECO:0007669"/>
    <property type="project" value="UniProtKB-KW"/>
</dbReference>
<evidence type="ECO:0000256" key="7">
    <source>
        <dbReference type="ARBA" id="ARBA00023016"/>
    </source>
</evidence>
<keyword evidence="2" id="KW-0963">Cytoplasm</keyword>
<dbReference type="Gene3D" id="3.40.50.2300">
    <property type="match status" value="1"/>
</dbReference>
<dbReference type="SUPFAM" id="SSF52172">
    <property type="entry name" value="CheY-like"/>
    <property type="match status" value="1"/>
</dbReference>
<dbReference type="PROSITE" id="PS50921">
    <property type="entry name" value="ANTAR"/>
    <property type="match status" value="1"/>
</dbReference>
<evidence type="ECO:0000259" key="14">
    <source>
        <dbReference type="PROSITE" id="PS50921"/>
    </source>
</evidence>
<keyword evidence="5" id="KW-0902">Two-component regulatory system</keyword>
<dbReference type="SMART" id="SM00448">
    <property type="entry name" value="REC"/>
    <property type="match status" value="1"/>
</dbReference>
<feature type="domain" description="ANTAR" evidence="14">
    <location>
        <begin position="126"/>
        <end position="187"/>
    </location>
</feature>
<dbReference type="SMART" id="SM01012">
    <property type="entry name" value="ANTAR"/>
    <property type="match status" value="1"/>
</dbReference>
<evidence type="ECO:0000256" key="5">
    <source>
        <dbReference type="ARBA" id="ARBA00023012"/>
    </source>
</evidence>
<gene>
    <name evidence="15" type="ORF">JL107_03280</name>
</gene>
<comment type="subcellular location">
    <subcellularLocation>
        <location evidence="1">Cytoplasm</location>
    </subcellularLocation>
</comment>
<evidence type="ECO:0000259" key="13">
    <source>
        <dbReference type="PROSITE" id="PS50110"/>
    </source>
</evidence>
<evidence type="ECO:0000256" key="3">
    <source>
        <dbReference type="ARBA" id="ARBA00022553"/>
    </source>
</evidence>
<dbReference type="InterPro" id="IPR036388">
    <property type="entry name" value="WH-like_DNA-bd_sf"/>
</dbReference>
<keyword evidence="6" id="KW-0805">Transcription regulation</keyword>
<keyword evidence="4" id="KW-0889">Transcription antitermination</keyword>
<keyword evidence="16" id="KW-1185">Reference proteome</keyword>
<evidence type="ECO:0000256" key="4">
    <source>
        <dbReference type="ARBA" id="ARBA00022814"/>
    </source>
</evidence>
<organism evidence="15 16">
    <name type="scientific">Nakamurella flavida</name>
    <dbReference type="NCBI Taxonomy" id="363630"/>
    <lineage>
        <taxon>Bacteria</taxon>
        <taxon>Bacillati</taxon>
        <taxon>Actinomycetota</taxon>
        <taxon>Actinomycetes</taxon>
        <taxon>Nakamurellales</taxon>
        <taxon>Nakamurellaceae</taxon>
        <taxon>Nakamurella</taxon>
    </lineage>
</organism>
<dbReference type="PANTHER" id="PTHR43367:SF1">
    <property type="entry name" value="TWO-COMPONENT RESPONSE REGULATOR-LIKE APRR6-RELATED"/>
    <property type="match status" value="1"/>
</dbReference>
<dbReference type="RefSeq" id="WP_205255617.1">
    <property type="nucleotide sequence ID" value="NZ_BAAAPV010000003.1"/>
</dbReference>
<name>A0A938YLI2_9ACTN</name>
<dbReference type="Proteomes" id="UP000663801">
    <property type="component" value="Unassembled WGS sequence"/>
</dbReference>
<evidence type="ECO:0000313" key="15">
    <source>
        <dbReference type="EMBL" id="MBM9475459.1"/>
    </source>
</evidence>
<dbReference type="Pfam" id="PF03861">
    <property type="entry name" value="ANTAR"/>
    <property type="match status" value="1"/>
</dbReference>
<comment type="caution">
    <text evidence="15">The sequence shown here is derived from an EMBL/GenBank/DDBJ whole genome shotgun (WGS) entry which is preliminary data.</text>
</comment>
<dbReference type="AlphaFoldDB" id="A0A938YLI2"/>
<proteinExistence type="predicted"/>
<dbReference type="InterPro" id="IPR001789">
    <property type="entry name" value="Sig_transdc_resp-reg_receiver"/>
</dbReference>
<evidence type="ECO:0000256" key="2">
    <source>
        <dbReference type="ARBA" id="ARBA00022490"/>
    </source>
</evidence>
<reference evidence="15" key="1">
    <citation type="submission" date="2021-01" db="EMBL/GenBank/DDBJ databases">
        <title>KCTC 19127 draft genome.</title>
        <authorList>
            <person name="An D."/>
        </authorList>
    </citation>
    <scope>NUCLEOTIDE SEQUENCE</scope>
    <source>
        <strain evidence="15">KCTC 19127</strain>
    </source>
</reference>
<feature type="modified residue" description="4-aspartylphosphate" evidence="12">
    <location>
        <position position="56"/>
    </location>
</feature>
<dbReference type="GO" id="GO:0003723">
    <property type="term" value="F:RNA binding"/>
    <property type="evidence" value="ECO:0007669"/>
    <property type="project" value="InterPro"/>
</dbReference>
<dbReference type="EMBL" id="JAERWL010000005">
    <property type="protein sequence ID" value="MBM9475459.1"/>
    <property type="molecule type" value="Genomic_DNA"/>
</dbReference>
<evidence type="ECO:0000313" key="16">
    <source>
        <dbReference type="Proteomes" id="UP000663801"/>
    </source>
</evidence>
<keyword evidence="7" id="KW-0346">Stress response</keyword>
<dbReference type="Pfam" id="PF00072">
    <property type="entry name" value="Response_reg"/>
    <property type="match status" value="1"/>
</dbReference>
<dbReference type="InterPro" id="IPR008327">
    <property type="entry name" value="Sig_transdc_resp-reg_antiterm"/>
</dbReference>
<evidence type="ECO:0000256" key="6">
    <source>
        <dbReference type="ARBA" id="ARBA00023015"/>
    </source>
</evidence>
<accession>A0A938YLI2</accession>
<evidence type="ECO:0000256" key="8">
    <source>
        <dbReference type="ARBA" id="ARBA00023163"/>
    </source>
</evidence>